<evidence type="ECO:0000313" key="2">
    <source>
        <dbReference type="EMBL" id="PTM54695.1"/>
    </source>
</evidence>
<accession>A0A2T4Z1N7</accession>
<reference evidence="2 3" key="1">
    <citation type="submission" date="2018-04" db="EMBL/GenBank/DDBJ databases">
        <title>Genomic Encyclopedia of Archaeal and Bacterial Type Strains, Phase II (KMG-II): from individual species to whole genera.</title>
        <authorList>
            <person name="Goeker M."/>
        </authorList>
    </citation>
    <scope>NUCLEOTIDE SEQUENCE [LARGE SCALE GENOMIC DNA]</scope>
    <source>
        <strain evidence="2 3">DSM 45169</strain>
    </source>
</reference>
<organism evidence="2 3">
    <name type="scientific">Desmospora activa DSM 45169</name>
    <dbReference type="NCBI Taxonomy" id="1121389"/>
    <lineage>
        <taxon>Bacteria</taxon>
        <taxon>Bacillati</taxon>
        <taxon>Bacillota</taxon>
        <taxon>Bacilli</taxon>
        <taxon>Bacillales</taxon>
        <taxon>Thermoactinomycetaceae</taxon>
        <taxon>Desmospora</taxon>
    </lineage>
</organism>
<proteinExistence type="predicted"/>
<keyword evidence="2" id="KW-0762">Sugar transport</keyword>
<evidence type="ECO:0000259" key="1">
    <source>
        <dbReference type="Pfam" id="PF12793"/>
    </source>
</evidence>
<dbReference type="InterPro" id="IPR036390">
    <property type="entry name" value="WH_DNA-bd_sf"/>
</dbReference>
<feature type="domain" description="Transcriptional regulator SgrR N-terminal HTH" evidence="1">
    <location>
        <begin position="11"/>
        <end position="91"/>
    </location>
</feature>
<dbReference type="Pfam" id="PF12793">
    <property type="entry name" value="SgrR_N"/>
    <property type="match status" value="1"/>
</dbReference>
<dbReference type="AlphaFoldDB" id="A0A2T4Z1N7"/>
<dbReference type="InterPro" id="IPR025370">
    <property type="entry name" value="SgrR_HTH_N"/>
</dbReference>
<evidence type="ECO:0000313" key="3">
    <source>
        <dbReference type="Proteomes" id="UP000241639"/>
    </source>
</evidence>
<dbReference type="SUPFAM" id="SSF46785">
    <property type="entry name" value="Winged helix' DNA-binding domain"/>
    <property type="match status" value="1"/>
</dbReference>
<gene>
    <name evidence="2" type="ORF">C8J48_3347</name>
</gene>
<comment type="caution">
    <text evidence="2">The sequence shown here is derived from an EMBL/GenBank/DDBJ whole genome shotgun (WGS) entry which is preliminary data.</text>
</comment>
<keyword evidence="3" id="KW-1185">Reference proteome</keyword>
<name>A0A2T4Z1N7_9BACL</name>
<dbReference type="EMBL" id="PZZP01000003">
    <property type="protein sequence ID" value="PTM54695.1"/>
    <property type="molecule type" value="Genomic_DNA"/>
</dbReference>
<sequence>MRLHYSDVGVGQTINVRLDELTETLYSSKRNVTRLLKNMEKEGYLSWQPGKGRGHASAIQFQRPLDEAVSLHFDQLLDWGKYKEAIRLLKRSGVPPTVRDRCYRLLMAELSIPGLSVDESLSTQLSDLKPAIVSTETGSWRIVRKEG</sequence>
<keyword evidence="2" id="KW-0813">Transport</keyword>
<dbReference type="Proteomes" id="UP000241639">
    <property type="component" value="Unassembled WGS sequence"/>
</dbReference>
<protein>
    <submittedName>
        <fullName evidence="2">Sugar transport-related sRNA regulator-like protein</fullName>
    </submittedName>
</protein>